<keyword evidence="2" id="KW-1185">Reference proteome</keyword>
<reference evidence="1" key="1">
    <citation type="submission" date="2022-01" db="EMBL/GenBank/DDBJ databases">
        <title>Genome Sequence Resource for Two Populations of Ditylenchus destructor, the Migratory Endoparasitic Phytonematode.</title>
        <authorList>
            <person name="Zhang H."/>
            <person name="Lin R."/>
            <person name="Xie B."/>
        </authorList>
    </citation>
    <scope>NUCLEOTIDE SEQUENCE</scope>
    <source>
        <strain evidence="1">BazhouSP</strain>
    </source>
</reference>
<dbReference type="Proteomes" id="UP001201812">
    <property type="component" value="Unassembled WGS sequence"/>
</dbReference>
<organism evidence="1 2">
    <name type="scientific">Ditylenchus destructor</name>
    <dbReference type="NCBI Taxonomy" id="166010"/>
    <lineage>
        <taxon>Eukaryota</taxon>
        <taxon>Metazoa</taxon>
        <taxon>Ecdysozoa</taxon>
        <taxon>Nematoda</taxon>
        <taxon>Chromadorea</taxon>
        <taxon>Rhabditida</taxon>
        <taxon>Tylenchina</taxon>
        <taxon>Tylenchomorpha</taxon>
        <taxon>Sphaerularioidea</taxon>
        <taxon>Anguinidae</taxon>
        <taxon>Anguininae</taxon>
        <taxon>Ditylenchus</taxon>
    </lineage>
</organism>
<gene>
    <name evidence="1" type="ORF">DdX_22412</name>
</gene>
<name>A0AAD4MHK2_9BILA</name>
<dbReference type="AlphaFoldDB" id="A0AAD4MHK2"/>
<proteinExistence type="predicted"/>
<accession>A0AAD4MHK2</accession>
<comment type="caution">
    <text evidence="1">The sequence shown here is derived from an EMBL/GenBank/DDBJ whole genome shotgun (WGS) entry which is preliminary data.</text>
</comment>
<evidence type="ECO:0000313" key="2">
    <source>
        <dbReference type="Proteomes" id="UP001201812"/>
    </source>
</evidence>
<dbReference type="EMBL" id="JAKKPZ010001159">
    <property type="protein sequence ID" value="KAI1690565.1"/>
    <property type="molecule type" value="Genomic_DNA"/>
</dbReference>
<protein>
    <submittedName>
        <fullName evidence="1">Uncharacterized protein</fullName>
    </submittedName>
</protein>
<evidence type="ECO:0000313" key="1">
    <source>
        <dbReference type="EMBL" id="KAI1690565.1"/>
    </source>
</evidence>
<sequence length="67" mass="7974">MIIMEPWIVKVMSLVSIKDKSCGCDDAWGNFYDIIWVSQFCIQNWLTYYKSPNKPFPLKTDWPQKLL</sequence>